<dbReference type="SUPFAM" id="SSF56059">
    <property type="entry name" value="Glutathione synthetase ATP-binding domain-like"/>
    <property type="match status" value="2"/>
</dbReference>
<dbReference type="InterPro" id="IPR026838">
    <property type="entry name" value="YheC/D"/>
</dbReference>
<feature type="domain" description="ATP-grasp" evidence="2">
    <location>
        <begin position="724"/>
        <end position="960"/>
    </location>
</feature>
<protein>
    <recommendedName>
        <fullName evidence="2">ATP-grasp domain-containing protein</fullName>
    </recommendedName>
</protein>
<dbReference type="Gene3D" id="3.30.470.20">
    <property type="entry name" value="ATP-grasp fold, B domain"/>
    <property type="match status" value="1"/>
</dbReference>
<evidence type="ECO:0000313" key="3">
    <source>
        <dbReference type="EMBL" id="BDD88601.1"/>
    </source>
</evidence>
<keyword evidence="1" id="KW-0067">ATP-binding</keyword>
<name>A0ABM7WCI5_9BACT</name>
<gene>
    <name evidence="3" type="ORF">DPPLL_29660</name>
</gene>
<dbReference type="Proteomes" id="UP000830055">
    <property type="component" value="Chromosome"/>
</dbReference>
<keyword evidence="1" id="KW-0547">Nucleotide-binding</keyword>
<dbReference type="PANTHER" id="PTHR21621">
    <property type="entry name" value="RIBOSOMAL PROTEIN S6 MODIFICATION PROTEIN"/>
    <property type="match status" value="1"/>
</dbReference>
<dbReference type="PANTHER" id="PTHR21621:SF0">
    <property type="entry name" value="BETA-CITRYLGLUTAMATE SYNTHASE B-RELATED"/>
    <property type="match status" value="1"/>
</dbReference>
<proteinExistence type="predicted"/>
<reference evidence="3 4" key="1">
    <citation type="submission" date="2022-01" db="EMBL/GenBank/DDBJ databases">
        <title>Desulfofustis limnae sp. nov., a novel mesophilic sulfate-reducing bacterium isolated from marsh soil.</title>
        <authorList>
            <person name="Watanabe M."/>
            <person name="Takahashi A."/>
            <person name="Kojima H."/>
            <person name="Fukui M."/>
        </authorList>
    </citation>
    <scope>NUCLEOTIDE SEQUENCE [LARGE SCALE GENOMIC DNA]</scope>
    <source>
        <strain evidence="3 4">PPLL</strain>
    </source>
</reference>
<organism evidence="3 4">
    <name type="scientific">Desulfofustis limnaeus</name>
    <dbReference type="NCBI Taxonomy" id="2740163"/>
    <lineage>
        <taxon>Bacteria</taxon>
        <taxon>Pseudomonadati</taxon>
        <taxon>Thermodesulfobacteriota</taxon>
        <taxon>Desulfobulbia</taxon>
        <taxon>Desulfobulbales</taxon>
        <taxon>Desulfocapsaceae</taxon>
        <taxon>Desulfofustis</taxon>
    </lineage>
</organism>
<accession>A0ABM7WCI5</accession>
<evidence type="ECO:0000259" key="2">
    <source>
        <dbReference type="PROSITE" id="PS50975"/>
    </source>
</evidence>
<keyword evidence="4" id="KW-1185">Reference proteome</keyword>
<dbReference type="EMBL" id="AP025516">
    <property type="protein sequence ID" value="BDD88601.1"/>
    <property type="molecule type" value="Genomic_DNA"/>
</dbReference>
<sequence length="987" mass="113316">MGEKSVSVTESEHPTIGVVCNIRKEDLQDERTVKWKHRVVALAQVLYRQSIRLFVYSYAQIDASTDCVKGYVIENDRFVMREGPVPRINYNYFSGSWQRRHPNARDFDDLMEWADTNGVQFFPHRNFIRASVDKFHSHQLVKGFDETLVPDTEKYTGELDQLERFLVKYDTIFLKPRWGNRGRGIVVLRTISSGYKVSHWDGSALLTHETRSLDTLKERAEELMGNVPAILQQGIPIKRIDGRVFDIRVIMVDHDDEWQWFHTVRLGGRESDVSNLAQGGSLLSLHLFLESHFPDDAQRIYRTLRQTSDGLARYLDAFMPGQLMEVAFDYLLSARNTLFLAEINTKPGMRVPHRFKNVFRRSPAEENLFTEVVLPHAKALAGFLTARLAACAERTPSVWFAELVGAKPVRSFRDTYPAAIVDCVRRQLFPDEQPLPQQVVMIPGQKHGFIVFLGLQDRHGNRSESCGSGVSIELAVKEAAKRIPERYAVHFQPSMVDVEIVTTVRRLQESITQPLPVDTDCEGVACSADIGLAFTATQLREQHLISARGKLRLLTMRRFFRWHPHCFRQYRKMRAMKSVPLFSFRTEKIRLDLDRDHHPPTIGFMCGSGDVMGLGRRMGLSRLYRATAMSDVLRDHGTRLLLYSPMQVNQATGDVDGYYLDGREFIAVRTKIPQINGCWYFGGSPEQQKQRFKTFQRYTDERGIQVFAPWAFRRLLKNKWRTYKTLLPFAETLMPKTALFQNQAAQVESFLEQGARLFLKPNKGSRGKGIITLSKHQKTYQVVVYGKPAPERFESPSLYVLLERIKKYTLSRTYVIQRAIDVPLYNDAGFDIRVIVLNDGNQFHCLHYARVGVQGSELSYTPRQSREHESQVVLETIYGKQRARELTAEVEKVGIRLAGYLERFFPGSVMEVAFDFLLDAGGHIFLAEANATPGLWYDEPYTDVFALTAAERKRFARQIAPHGRCLASFLQAKLDLMREGELKDQRE</sequence>
<evidence type="ECO:0000256" key="1">
    <source>
        <dbReference type="PROSITE-ProRule" id="PRU00409"/>
    </source>
</evidence>
<dbReference type="Pfam" id="PF14398">
    <property type="entry name" value="ATPgrasp_YheCD"/>
    <property type="match status" value="2"/>
</dbReference>
<evidence type="ECO:0000313" key="4">
    <source>
        <dbReference type="Proteomes" id="UP000830055"/>
    </source>
</evidence>
<dbReference type="PROSITE" id="PS50975">
    <property type="entry name" value="ATP_GRASP"/>
    <property type="match status" value="1"/>
</dbReference>
<dbReference type="InterPro" id="IPR011761">
    <property type="entry name" value="ATP-grasp"/>
</dbReference>